<dbReference type="GO" id="GO:0031966">
    <property type="term" value="C:mitochondrial membrane"/>
    <property type="evidence" value="ECO:0007669"/>
    <property type="project" value="TreeGrafter"/>
</dbReference>
<dbReference type="AlphaFoldDB" id="A0AAV7BQ76"/>
<protein>
    <recommendedName>
        <fullName evidence="1">Phospholipid/glycerol acyltransferase domain-containing protein</fullName>
    </recommendedName>
</protein>
<comment type="caution">
    <text evidence="2">The sequence shown here is derived from an EMBL/GenBank/DDBJ whole genome shotgun (WGS) entry which is preliminary data.</text>
</comment>
<evidence type="ECO:0000313" key="3">
    <source>
        <dbReference type="Proteomes" id="UP000824782"/>
    </source>
</evidence>
<dbReference type="GO" id="GO:0019432">
    <property type="term" value="P:triglyceride biosynthetic process"/>
    <property type="evidence" value="ECO:0007669"/>
    <property type="project" value="TreeGrafter"/>
</dbReference>
<keyword evidence="3" id="KW-1185">Reference proteome</keyword>
<proteinExistence type="predicted"/>
<dbReference type="GO" id="GO:0006072">
    <property type="term" value="P:glycerol-3-phosphate metabolic process"/>
    <property type="evidence" value="ECO:0007669"/>
    <property type="project" value="TreeGrafter"/>
</dbReference>
<dbReference type="Proteomes" id="UP000824782">
    <property type="component" value="Unassembled WGS sequence"/>
</dbReference>
<gene>
    <name evidence="2" type="ORF">GDO81_009281</name>
</gene>
<reference evidence="2" key="1">
    <citation type="thesis" date="2020" institute="ProQuest LLC" country="789 East Eisenhower Parkway, Ann Arbor, MI, USA">
        <title>Comparative Genomics and Chromosome Evolution.</title>
        <authorList>
            <person name="Mudd A.B."/>
        </authorList>
    </citation>
    <scope>NUCLEOTIDE SEQUENCE</scope>
    <source>
        <strain evidence="2">237g6f4</strain>
        <tissue evidence="2">Blood</tissue>
    </source>
</reference>
<feature type="domain" description="Phospholipid/glycerol acyltransferase" evidence="1">
    <location>
        <begin position="201"/>
        <end position="329"/>
    </location>
</feature>
<evidence type="ECO:0000259" key="1">
    <source>
        <dbReference type="SMART" id="SM00563"/>
    </source>
</evidence>
<dbReference type="GO" id="GO:0006631">
    <property type="term" value="P:fatty acid metabolic process"/>
    <property type="evidence" value="ECO:0007669"/>
    <property type="project" value="TreeGrafter"/>
</dbReference>
<sequence length="791" mass="89887">MTSDESTNPPNGKTISRICPIGLGLKIETIHPFQGQYRPYVGQPCQSCNPKSMENFFYKRHTQMGFHNAIRITEEDSRYRGWLVRRLCHVVFIWGKRSDQDLSVEWSEKIWKHPRIQSTLKKENESNDKPMAIANSPSNEDYKEVLRILGHIQKSLSPSLIRITRWILVKLLNRLYINLQLHHGQVATLREVTAACPKTPLVFLSAHPSWLDFFLVPFILFSQNLRVPRIAWDSADCSPLLRWLLQKLGVVFIPPNGSSKPLSRAVLSVYAETLLTEGQNLLVFLESTSSPGCHRVSPAAQEWAGMMMSAVQSGAVQDILIIPVGISYDTRPESLSSGRELVSFLGLWRYLTSAFCPWSSFLGCARVDFAQPFSLQEYISSYTWKHSAPGPCLRDALLPRILGTRHSMFDETAPDRGPETPDETQKALVDGFLLHSLRAAVSCSALMPSHIISALLLHKYRAGVSVSTLHSELPSIMEEILLHGFDVGFSGRRWDVLRHGLHILRRSTVLYRSPSHDVYVLCRESPDSIRELARKSSSLLPVFLYEAIGACALHALLAQLPSLCVADIYFTQDEITEMVMCLCSLLHKDISLQPPCQNVYLLCQDILDKLVHCGLLSMYEDPTAPPACDTGRRRFIDQLMWREIDDLSDSDSDGIGEITKRHYKLGRTGRHADFFTFLCHLMNPVLKTYERAAVFLQEDGMSGHGMRQHEMETDYVHRLHQYLLQRAREDHSYEGAERSLAACAVRTFIDLGVFESSPRRHGSVLRLSETFLLKENCKKLTSFIQQFIYRR</sequence>
<dbReference type="Pfam" id="PF19277">
    <property type="entry name" value="GPAT_C"/>
    <property type="match status" value="1"/>
</dbReference>
<dbReference type="Pfam" id="PF01553">
    <property type="entry name" value="Acyltransferase"/>
    <property type="match status" value="1"/>
</dbReference>
<dbReference type="GO" id="GO:0008654">
    <property type="term" value="P:phospholipid biosynthetic process"/>
    <property type="evidence" value="ECO:0007669"/>
    <property type="project" value="TreeGrafter"/>
</dbReference>
<dbReference type="GO" id="GO:0034587">
    <property type="term" value="P:piRNA processing"/>
    <property type="evidence" value="ECO:0007669"/>
    <property type="project" value="TreeGrafter"/>
</dbReference>
<organism evidence="2 3">
    <name type="scientific">Engystomops pustulosus</name>
    <name type="common">Tungara frog</name>
    <name type="synonym">Physalaemus pustulosus</name>
    <dbReference type="NCBI Taxonomy" id="76066"/>
    <lineage>
        <taxon>Eukaryota</taxon>
        <taxon>Metazoa</taxon>
        <taxon>Chordata</taxon>
        <taxon>Craniata</taxon>
        <taxon>Vertebrata</taxon>
        <taxon>Euteleostomi</taxon>
        <taxon>Amphibia</taxon>
        <taxon>Batrachia</taxon>
        <taxon>Anura</taxon>
        <taxon>Neobatrachia</taxon>
        <taxon>Hyloidea</taxon>
        <taxon>Leptodactylidae</taxon>
        <taxon>Leiuperinae</taxon>
        <taxon>Engystomops</taxon>
    </lineage>
</organism>
<dbReference type="InterPro" id="IPR022284">
    <property type="entry name" value="GPAT/DHAPAT"/>
</dbReference>
<dbReference type="GO" id="GO:0004366">
    <property type="term" value="F:glycerol-3-phosphate O-acyltransferase activity"/>
    <property type="evidence" value="ECO:0007669"/>
    <property type="project" value="TreeGrafter"/>
</dbReference>
<dbReference type="EMBL" id="WNYA01000004">
    <property type="protein sequence ID" value="KAG8574698.1"/>
    <property type="molecule type" value="Genomic_DNA"/>
</dbReference>
<dbReference type="PANTHER" id="PTHR12563">
    <property type="entry name" value="GLYCEROL-3-PHOSPHATE ACYLTRANSFERASE"/>
    <property type="match status" value="1"/>
</dbReference>
<dbReference type="PANTHER" id="PTHR12563:SF15">
    <property type="entry name" value="GLYCEROL-3-PHOSPHATE ACYLTRANSFERASE 2, MITOCHONDRIAL"/>
    <property type="match status" value="1"/>
</dbReference>
<accession>A0AAV7BQ76</accession>
<dbReference type="InterPro" id="IPR045520">
    <property type="entry name" value="GPAT/DHAPAT_C"/>
</dbReference>
<name>A0AAV7BQ76_ENGPU</name>
<dbReference type="SMART" id="SM00563">
    <property type="entry name" value="PlsC"/>
    <property type="match status" value="1"/>
</dbReference>
<evidence type="ECO:0000313" key="2">
    <source>
        <dbReference type="EMBL" id="KAG8574698.1"/>
    </source>
</evidence>
<dbReference type="SUPFAM" id="SSF69593">
    <property type="entry name" value="Glycerol-3-phosphate (1)-acyltransferase"/>
    <property type="match status" value="1"/>
</dbReference>
<dbReference type="InterPro" id="IPR002123">
    <property type="entry name" value="Plipid/glycerol_acylTrfase"/>
</dbReference>
<dbReference type="EMBL" id="WNYA01000004">
    <property type="protein sequence ID" value="KAG8574697.1"/>
    <property type="molecule type" value="Genomic_DNA"/>
</dbReference>